<evidence type="ECO:0000313" key="3">
    <source>
        <dbReference type="Proteomes" id="UP000694892"/>
    </source>
</evidence>
<dbReference type="EMBL" id="CM004477">
    <property type="protein sequence ID" value="OCT74458.1"/>
    <property type="molecule type" value="Genomic_DNA"/>
</dbReference>
<feature type="chain" id="PRO_5037124998" evidence="1">
    <location>
        <begin position="24"/>
        <end position="83"/>
    </location>
</feature>
<evidence type="ECO:0000313" key="2">
    <source>
        <dbReference type="EMBL" id="OCT74458.1"/>
    </source>
</evidence>
<feature type="signal peptide" evidence="1">
    <location>
        <begin position="1"/>
        <end position="23"/>
    </location>
</feature>
<proteinExistence type="predicted"/>
<protein>
    <submittedName>
        <fullName evidence="2">Uncharacterized protein</fullName>
    </submittedName>
</protein>
<keyword evidence="1" id="KW-0732">Signal</keyword>
<reference evidence="3" key="1">
    <citation type="journal article" date="2016" name="Nature">
        <title>Genome evolution in the allotetraploid frog Xenopus laevis.</title>
        <authorList>
            <person name="Session A.M."/>
            <person name="Uno Y."/>
            <person name="Kwon T."/>
            <person name="Chapman J.A."/>
            <person name="Toyoda A."/>
            <person name="Takahashi S."/>
            <person name="Fukui A."/>
            <person name="Hikosaka A."/>
            <person name="Suzuki A."/>
            <person name="Kondo M."/>
            <person name="van Heeringen S.J."/>
            <person name="Quigley I."/>
            <person name="Heinz S."/>
            <person name="Ogino H."/>
            <person name="Ochi H."/>
            <person name="Hellsten U."/>
            <person name="Lyons J.B."/>
            <person name="Simakov O."/>
            <person name="Putnam N."/>
            <person name="Stites J."/>
            <person name="Kuroki Y."/>
            <person name="Tanaka T."/>
            <person name="Michiue T."/>
            <person name="Watanabe M."/>
            <person name="Bogdanovic O."/>
            <person name="Lister R."/>
            <person name="Georgiou G."/>
            <person name="Paranjpe S.S."/>
            <person name="van Kruijsbergen I."/>
            <person name="Shu S."/>
            <person name="Carlson J."/>
            <person name="Kinoshita T."/>
            <person name="Ohta Y."/>
            <person name="Mawaribuchi S."/>
            <person name="Jenkins J."/>
            <person name="Grimwood J."/>
            <person name="Schmutz J."/>
            <person name="Mitros T."/>
            <person name="Mozaffari S.V."/>
            <person name="Suzuki Y."/>
            <person name="Haramoto Y."/>
            <person name="Yamamoto T.S."/>
            <person name="Takagi C."/>
            <person name="Heald R."/>
            <person name="Miller K."/>
            <person name="Haudenschild C."/>
            <person name="Kitzman J."/>
            <person name="Nakayama T."/>
            <person name="Izutsu Y."/>
            <person name="Robert J."/>
            <person name="Fortriede J."/>
            <person name="Burns K."/>
            <person name="Lotay V."/>
            <person name="Karimi K."/>
            <person name="Yasuoka Y."/>
            <person name="Dichmann D.S."/>
            <person name="Flajnik M.F."/>
            <person name="Houston D.W."/>
            <person name="Shendure J."/>
            <person name="DuPasquier L."/>
            <person name="Vize P.D."/>
            <person name="Zorn A.M."/>
            <person name="Ito M."/>
            <person name="Marcotte E.M."/>
            <person name="Wallingford J.B."/>
            <person name="Ito Y."/>
            <person name="Asashima M."/>
            <person name="Ueno N."/>
            <person name="Matsuda Y."/>
            <person name="Veenstra G.J."/>
            <person name="Fujiyama A."/>
            <person name="Harland R.M."/>
            <person name="Taira M."/>
            <person name="Rokhsar D.S."/>
        </authorList>
    </citation>
    <scope>NUCLEOTIDE SEQUENCE [LARGE SCALE GENOMIC DNA]</scope>
    <source>
        <strain evidence="3">J</strain>
    </source>
</reference>
<organism evidence="2 3">
    <name type="scientific">Xenopus laevis</name>
    <name type="common">African clawed frog</name>
    <dbReference type="NCBI Taxonomy" id="8355"/>
    <lineage>
        <taxon>Eukaryota</taxon>
        <taxon>Metazoa</taxon>
        <taxon>Chordata</taxon>
        <taxon>Craniata</taxon>
        <taxon>Vertebrata</taxon>
        <taxon>Euteleostomi</taxon>
        <taxon>Amphibia</taxon>
        <taxon>Batrachia</taxon>
        <taxon>Anura</taxon>
        <taxon>Pipoidea</taxon>
        <taxon>Pipidae</taxon>
        <taxon>Xenopodinae</taxon>
        <taxon>Xenopus</taxon>
        <taxon>Xenopus</taxon>
    </lineage>
</organism>
<accession>A0A974CJX7</accession>
<dbReference type="AlphaFoldDB" id="A0A974CJX7"/>
<sequence length="83" mass="9282">MGVGKVNLSLLTLSVTFSAGTEGGSDWMELQERMGLLYESDGSKAVRTLMLYIEDFCQIFFLHFHSVVLSAHPGIKILHKCIY</sequence>
<evidence type="ECO:0000256" key="1">
    <source>
        <dbReference type="SAM" id="SignalP"/>
    </source>
</evidence>
<gene>
    <name evidence="2" type="ORF">XELAEV_18033437mg</name>
</gene>
<name>A0A974CJX7_XENLA</name>
<dbReference type="Proteomes" id="UP000694892">
    <property type="component" value="Chromosome 6S"/>
</dbReference>